<dbReference type="OrthoDB" id="39714at2157"/>
<dbReference type="GeneID" id="10289350"/>
<dbReference type="HOGENOM" id="CLU_2204258_0_0_2"/>
<sequence>MEPIRRIELLRDWRSLINMVLPILRKYGIECYVFGSVVTGRITGSSDIDILLVIESEDPLDIKVRIIEEIEDRFGELAYLFDIKVVNARDRDKPPYTWFLRGAVRIF</sequence>
<evidence type="ECO:0000259" key="1">
    <source>
        <dbReference type="Pfam" id="PF18765"/>
    </source>
</evidence>
<dbReference type="AlphaFoldDB" id="F0QUJ3"/>
<dbReference type="RefSeq" id="WP_013605064.1">
    <property type="nucleotide sequence ID" value="NC_015151.1"/>
</dbReference>
<dbReference type="PANTHER" id="PTHR37030">
    <property type="entry name" value="NUCLEOTIDYLTRANSFERASE"/>
    <property type="match status" value="1"/>
</dbReference>
<dbReference type="EMBL" id="CP002529">
    <property type="protein sequence ID" value="ADY01902.1"/>
    <property type="molecule type" value="Genomic_DNA"/>
</dbReference>
<evidence type="ECO:0000313" key="2">
    <source>
        <dbReference type="EMBL" id="ADY01902.1"/>
    </source>
</evidence>
<proteinExistence type="predicted"/>
<dbReference type="Proteomes" id="UP000007485">
    <property type="component" value="Chromosome"/>
</dbReference>
<name>F0QUJ3_VULM7</name>
<accession>F0QUJ3</accession>
<dbReference type="InterPro" id="IPR043519">
    <property type="entry name" value="NT_sf"/>
</dbReference>
<dbReference type="CDD" id="cd05403">
    <property type="entry name" value="NT_KNTase_like"/>
    <property type="match status" value="1"/>
</dbReference>
<dbReference type="KEGG" id="vmo:VMUT_1698"/>
<feature type="domain" description="Polymerase beta nucleotidyltransferase" evidence="1">
    <location>
        <begin position="31"/>
        <end position="87"/>
    </location>
</feature>
<keyword evidence="3" id="KW-1185">Reference proteome</keyword>
<dbReference type="PANTHER" id="PTHR37030:SF3">
    <property type="entry name" value="POLYMERASE NUCLEOTIDYL TRANSFERASE DOMAIN-CONTAINING PROTEIN"/>
    <property type="match status" value="1"/>
</dbReference>
<gene>
    <name evidence="2" type="ordered locus">VMUT_1698</name>
</gene>
<dbReference type="Pfam" id="PF18765">
    <property type="entry name" value="Polbeta"/>
    <property type="match status" value="1"/>
</dbReference>
<protein>
    <recommendedName>
        <fullName evidence="1">Polymerase beta nucleotidyltransferase domain-containing protein</fullName>
    </recommendedName>
</protein>
<evidence type="ECO:0000313" key="3">
    <source>
        <dbReference type="Proteomes" id="UP000007485"/>
    </source>
</evidence>
<reference evidence="2 3" key="1">
    <citation type="journal article" date="2011" name="J. Bacteriol.">
        <title>Complete genome sequence of 'Vulcanisaeta moutnovskia' strain 768-28, a novel member of the hyperthermophilic crenarchaeal genus vulcanisaeta.</title>
        <authorList>
            <person name="Gumerov V.M."/>
            <person name="Mardanov A.V."/>
            <person name="Beletsky A.V."/>
            <person name="Prokofeva M.I."/>
            <person name="Bonch-Osmolovskaya E.A."/>
            <person name="Ravin N.V."/>
            <person name="Skryabin K.G."/>
        </authorList>
    </citation>
    <scope>NUCLEOTIDE SEQUENCE [LARGE SCALE GENOMIC DNA]</scope>
    <source>
        <strain evidence="2 3">768-28</strain>
    </source>
</reference>
<dbReference type="STRING" id="985053.VMUT_1698"/>
<dbReference type="eggNOG" id="arCOG01205">
    <property type="taxonomic scope" value="Archaea"/>
</dbReference>
<dbReference type="SUPFAM" id="SSF81301">
    <property type="entry name" value="Nucleotidyltransferase"/>
    <property type="match status" value="1"/>
</dbReference>
<dbReference type="InterPro" id="IPR041633">
    <property type="entry name" value="Polbeta"/>
</dbReference>
<organism evidence="2 3">
    <name type="scientific">Vulcanisaeta moutnovskia (strain 768-28)</name>
    <dbReference type="NCBI Taxonomy" id="985053"/>
    <lineage>
        <taxon>Archaea</taxon>
        <taxon>Thermoproteota</taxon>
        <taxon>Thermoprotei</taxon>
        <taxon>Thermoproteales</taxon>
        <taxon>Thermoproteaceae</taxon>
        <taxon>Vulcanisaeta</taxon>
    </lineage>
</organism>
<dbReference type="Gene3D" id="3.30.460.10">
    <property type="entry name" value="Beta Polymerase, domain 2"/>
    <property type="match status" value="1"/>
</dbReference>